<dbReference type="Pfam" id="PF26154">
    <property type="entry name" value="DUF8042"/>
    <property type="match status" value="1"/>
</dbReference>
<feature type="domain" description="DUF8042" evidence="1">
    <location>
        <begin position="1"/>
        <end position="115"/>
    </location>
</feature>
<name>A0A1Y3PZM8_9BACI</name>
<accession>A0A1Y3PZM8</accession>
<sequence length="121" mass="14133">MEKYIQVMLQIKDLSETCSEAIQYIRLRFEEGAFEQAAFLLMDLLEAVDALKQGLQPLAAWLDDDLMLLLDHFRDTLVSVLICSEQQCWHQVTGLVVRELIPRYDRWKKELDRSLDSCLLS</sequence>
<gene>
    <name evidence="2" type="ORF">BAA01_02165</name>
</gene>
<evidence type="ECO:0000313" key="2">
    <source>
        <dbReference type="EMBL" id="OUM90648.1"/>
    </source>
</evidence>
<dbReference type="AlphaFoldDB" id="A0A1Y3PZM8"/>
<dbReference type="Proteomes" id="UP000196475">
    <property type="component" value="Unassembled WGS sequence"/>
</dbReference>
<evidence type="ECO:0000259" key="1">
    <source>
        <dbReference type="Pfam" id="PF26154"/>
    </source>
</evidence>
<reference evidence="3" key="1">
    <citation type="submission" date="2016-06" db="EMBL/GenBank/DDBJ databases">
        <authorList>
            <person name="Nascimento L."/>
            <person name="Pereira R.V."/>
            <person name="Martins L.F."/>
            <person name="Quaggio R.B."/>
            <person name="Silva A.M."/>
            <person name="Setubal J.C."/>
        </authorList>
    </citation>
    <scope>NUCLEOTIDE SEQUENCE [LARGE SCALE GENOMIC DNA]</scope>
</reference>
<dbReference type="EMBL" id="LZRT01000011">
    <property type="protein sequence ID" value="OUM90648.1"/>
    <property type="molecule type" value="Genomic_DNA"/>
</dbReference>
<proteinExistence type="predicted"/>
<comment type="caution">
    <text evidence="2">The sequence shown here is derived from an EMBL/GenBank/DDBJ whole genome shotgun (WGS) entry which is preliminary data.</text>
</comment>
<dbReference type="InterPro" id="IPR058355">
    <property type="entry name" value="DUF8042"/>
</dbReference>
<evidence type="ECO:0000313" key="3">
    <source>
        <dbReference type="Proteomes" id="UP000196475"/>
    </source>
</evidence>
<protein>
    <recommendedName>
        <fullName evidence="1">DUF8042 domain-containing protein</fullName>
    </recommendedName>
</protein>
<organism evidence="2 3">
    <name type="scientific">Bacillus thermozeamaize</name>
    <dbReference type="NCBI Taxonomy" id="230954"/>
    <lineage>
        <taxon>Bacteria</taxon>
        <taxon>Bacillati</taxon>
        <taxon>Bacillota</taxon>
        <taxon>Bacilli</taxon>
        <taxon>Bacillales</taxon>
        <taxon>Bacillaceae</taxon>
        <taxon>Bacillus</taxon>
    </lineage>
</organism>